<feature type="domain" description="NAD-dependent epimerase/dehydratase" evidence="1">
    <location>
        <begin position="6"/>
        <end position="241"/>
    </location>
</feature>
<dbReference type="Gene3D" id="3.40.50.720">
    <property type="entry name" value="NAD(P)-binding Rossmann-like Domain"/>
    <property type="match status" value="1"/>
</dbReference>
<dbReference type="Pfam" id="PF01370">
    <property type="entry name" value="Epimerase"/>
    <property type="match status" value="1"/>
</dbReference>
<dbReference type="PANTHER" id="PTHR43245:SF13">
    <property type="entry name" value="UDP-D-APIOSE_UDP-D-XYLOSE SYNTHASE 2"/>
    <property type="match status" value="1"/>
</dbReference>
<comment type="caution">
    <text evidence="2">The sequence shown here is derived from an EMBL/GenBank/DDBJ whole genome shotgun (WGS) entry which is preliminary data.</text>
</comment>
<keyword evidence="3" id="KW-1185">Reference proteome</keyword>
<dbReference type="PANTHER" id="PTHR43245">
    <property type="entry name" value="BIFUNCTIONAL POLYMYXIN RESISTANCE PROTEIN ARNA"/>
    <property type="match status" value="1"/>
</dbReference>
<reference evidence="2 3" key="1">
    <citation type="submission" date="2022-04" db="EMBL/GenBank/DDBJ databases">
        <title>Paracoccus sp. YLB-12 draft genome sequence.</title>
        <authorList>
            <person name="Yu L."/>
        </authorList>
    </citation>
    <scope>NUCLEOTIDE SEQUENCE [LARGE SCALE GENOMIC DNA]</scope>
    <source>
        <strain evidence="2 3">YLB-12</strain>
    </source>
</reference>
<dbReference type="SUPFAM" id="SSF51735">
    <property type="entry name" value="NAD(P)-binding Rossmann-fold domains"/>
    <property type="match status" value="1"/>
</dbReference>
<dbReference type="InterPro" id="IPR036291">
    <property type="entry name" value="NAD(P)-bd_dom_sf"/>
</dbReference>
<dbReference type="RefSeq" id="WP_260277472.1">
    <property type="nucleotide sequence ID" value="NZ_JANAVZ010000006.1"/>
</dbReference>
<dbReference type="Gene3D" id="3.90.25.10">
    <property type="entry name" value="UDP-galactose 4-epimerase, domain 1"/>
    <property type="match status" value="1"/>
</dbReference>
<accession>A0ABT2KAP9</accession>
<sequence>MNRRTLVTGGAGFIGTHLVRRLLERGEEVTVLDDMSGGGTGMGLPAAARFVRGDVRDRDLVADLASRADGIIHLAALVSVQSCISNWSLGHQINLSGTMNVLDAAEQAGNLPIVYASSAAVYGDLSGQSCHENMRPRPISPYAADKLACEHQAQAMAHVFGVPSVGLRFFNIYGPLQDARSPYAGVISRFCANRLSNAPHTVFGDGLQSRDFVHVSDVVEGLIRARDRADGSSSADVYNICTGNSTTLLQLAATIDGIAGQGATKVVHAPARAGDIRESRGDPSLAREQLGFVASIDIIEGLRDLWSTLDEGTAVR</sequence>
<dbReference type="InterPro" id="IPR050177">
    <property type="entry name" value="Lipid_A_modif_metabolic_enz"/>
</dbReference>
<evidence type="ECO:0000259" key="1">
    <source>
        <dbReference type="Pfam" id="PF01370"/>
    </source>
</evidence>
<dbReference type="PRINTS" id="PR01713">
    <property type="entry name" value="NUCEPIMERASE"/>
</dbReference>
<protein>
    <submittedName>
        <fullName evidence="2">NAD-dependent epimerase/dehydratase family protein</fullName>
    </submittedName>
</protein>
<dbReference type="EMBL" id="JANAVZ010000006">
    <property type="protein sequence ID" value="MCT4333616.1"/>
    <property type="molecule type" value="Genomic_DNA"/>
</dbReference>
<organism evidence="2 3">
    <name type="scientific">Paracoccus maritimus</name>
    <dbReference type="NCBI Taxonomy" id="2933292"/>
    <lineage>
        <taxon>Bacteria</taxon>
        <taxon>Pseudomonadati</taxon>
        <taxon>Pseudomonadota</taxon>
        <taxon>Alphaproteobacteria</taxon>
        <taxon>Rhodobacterales</taxon>
        <taxon>Paracoccaceae</taxon>
        <taxon>Paracoccus</taxon>
    </lineage>
</organism>
<gene>
    <name evidence="2" type="ORF">MU516_12150</name>
</gene>
<proteinExistence type="predicted"/>
<dbReference type="InterPro" id="IPR001509">
    <property type="entry name" value="Epimerase_deHydtase"/>
</dbReference>
<dbReference type="Proteomes" id="UP001320702">
    <property type="component" value="Unassembled WGS sequence"/>
</dbReference>
<evidence type="ECO:0000313" key="3">
    <source>
        <dbReference type="Proteomes" id="UP001320702"/>
    </source>
</evidence>
<evidence type="ECO:0000313" key="2">
    <source>
        <dbReference type="EMBL" id="MCT4333616.1"/>
    </source>
</evidence>
<name>A0ABT2KAP9_9RHOB</name>